<dbReference type="Pfam" id="PF20655">
    <property type="entry name" value="Vps52_C"/>
    <property type="match status" value="2"/>
</dbReference>
<evidence type="ECO:0000256" key="1">
    <source>
        <dbReference type="SAM" id="MobiDB-lite"/>
    </source>
</evidence>
<comment type="caution">
    <text evidence="3">The sequence shown here is derived from an EMBL/GenBank/DDBJ whole genome shotgun (WGS) entry which is preliminary data.</text>
</comment>
<dbReference type="GO" id="GO:0042147">
    <property type="term" value="P:retrograde transport, endosome to Golgi"/>
    <property type="evidence" value="ECO:0007669"/>
    <property type="project" value="TreeGrafter"/>
</dbReference>
<dbReference type="PANTHER" id="PTHR14190:SF7">
    <property type="entry name" value="VACUOLAR PROTEIN SORTING-ASSOCIATED PROTEIN 52 HOMOLOG"/>
    <property type="match status" value="1"/>
</dbReference>
<feature type="domain" description="Vps52 C-terminal" evidence="2">
    <location>
        <begin position="119"/>
        <end position="158"/>
    </location>
</feature>
<accession>A0A4S4MNN6</accession>
<feature type="domain" description="Vps52 C-terminal" evidence="2">
    <location>
        <begin position="237"/>
        <end position="406"/>
    </location>
</feature>
<sequence length="443" mass="49566">MTTNMQVMQTSIFLKYRPLHVFLQHHAPNVANELQRAYIGAARTYYETGFRRYSRSLGYVKTRTIEKAEDIVSAATAGTSAGVEADVDRLSHSQIDGPGPTMLYMAEDKSHVSSIALSFSKLLTHSAKKEPVEALFRSLMLVLMDNATAEYTYVTAFYSNEPQPLPVSQSQRDHASGMGSPTGLLSPTMGDFDDIRSNPGSDFGPSSPRRRNISMQSASATPSQLPTPKEEVNVPVIWKQVLDPVLEYCKAFVNTILESSPPVIPLLTMIRLTEDIMAEIKKRECSPLESFIFTMRMQMWPIFQKAMQENVEAVKRYAEGTSSGYFRAKIVTTDGVVSSICSRYIVMFNSFVALTNTPDETMIFSNLLRLRQEIAKLIATHTEKIPEAIAKATAQSKLYDTILQGLSKGPSPASHPKAQGEIAFWREREEEARRRVVSTRRQR</sequence>
<dbReference type="InterPro" id="IPR007258">
    <property type="entry name" value="Vps52"/>
</dbReference>
<dbReference type="AlphaFoldDB" id="A0A4S4MNN6"/>
<dbReference type="Proteomes" id="UP000308730">
    <property type="component" value="Unassembled WGS sequence"/>
</dbReference>
<dbReference type="GO" id="GO:0032456">
    <property type="term" value="P:endocytic recycling"/>
    <property type="evidence" value="ECO:0007669"/>
    <property type="project" value="TreeGrafter"/>
</dbReference>
<feature type="region of interest" description="Disordered" evidence="1">
    <location>
        <begin position="162"/>
        <end position="227"/>
    </location>
</feature>
<evidence type="ECO:0000313" key="3">
    <source>
        <dbReference type="EMBL" id="THH27285.1"/>
    </source>
</evidence>
<dbReference type="GO" id="GO:0019905">
    <property type="term" value="F:syntaxin binding"/>
    <property type="evidence" value="ECO:0007669"/>
    <property type="project" value="TreeGrafter"/>
</dbReference>
<dbReference type="OrthoDB" id="19482at2759"/>
<dbReference type="GO" id="GO:0000938">
    <property type="term" value="C:GARP complex"/>
    <property type="evidence" value="ECO:0007669"/>
    <property type="project" value="TreeGrafter"/>
</dbReference>
<dbReference type="EMBL" id="SGPM01000264">
    <property type="protein sequence ID" value="THH27285.1"/>
    <property type="molecule type" value="Genomic_DNA"/>
</dbReference>
<dbReference type="PANTHER" id="PTHR14190">
    <property type="entry name" value="SUPPRESSOR OF ACTIN MUTATIONS 2/VACUOLAR PROTEIN SORTING 52"/>
    <property type="match status" value="1"/>
</dbReference>
<gene>
    <name evidence="3" type="ORF">EUX98_g6907</name>
</gene>
<evidence type="ECO:0000259" key="2">
    <source>
        <dbReference type="Pfam" id="PF20655"/>
    </source>
</evidence>
<keyword evidence="4" id="KW-1185">Reference proteome</keyword>
<dbReference type="GO" id="GO:0005829">
    <property type="term" value="C:cytosol"/>
    <property type="evidence" value="ECO:0007669"/>
    <property type="project" value="GOC"/>
</dbReference>
<reference evidence="3 4" key="1">
    <citation type="submission" date="2019-02" db="EMBL/GenBank/DDBJ databases">
        <title>Genome sequencing of the rare red list fungi Antrodiella citrinella (Flaviporus citrinellus).</title>
        <authorList>
            <person name="Buettner E."/>
            <person name="Kellner H."/>
        </authorList>
    </citation>
    <scope>NUCLEOTIDE SEQUENCE [LARGE SCALE GENOMIC DNA]</scope>
    <source>
        <strain evidence="3 4">DSM 108506</strain>
    </source>
</reference>
<protein>
    <recommendedName>
        <fullName evidence="2">Vps52 C-terminal domain-containing protein</fullName>
    </recommendedName>
</protein>
<evidence type="ECO:0000313" key="4">
    <source>
        <dbReference type="Proteomes" id="UP000308730"/>
    </source>
</evidence>
<name>A0A4S4MNN6_9APHY</name>
<proteinExistence type="predicted"/>
<organism evidence="3 4">
    <name type="scientific">Antrodiella citrinella</name>
    <dbReference type="NCBI Taxonomy" id="2447956"/>
    <lineage>
        <taxon>Eukaryota</taxon>
        <taxon>Fungi</taxon>
        <taxon>Dikarya</taxon>
        <taxon>Basidiomycota</taxon>
        <taxon>Agaricomycotina</taxon>
        <taxon>Agaricomycetes</taxon>
        <taxon>Polyporales</taxon>
        <taxon>Steccherinaceae</taxon>
        <taxon>Antrodiella</taxon>
    </lineage>
</organism>
<dbReference type="InterPro" id="IPR048361">
    <property type="entry name" value="Vps52_C"/>
</dbReference>
<feature type="compositionally biased region" description="Polar residues" evidence="1">
    <location>
        <begin position="213"/>
        <end position="226"/>
    </location>
</feature>
<dbReference type="GO" id="GO:0006896">
    <property type="term" value="P:Golgi to vacuole transport"/>
    <property type="evidence" value="ECO:0007669"/>
    <property type="project" value="TreeGrafter"/>
</dbReference>